<reference evidence="2" key="1">
    <citation type="submission" date="2014-11" db="EMBL/GenBank/DDBJ databases">
        <authorList>
            <person name="Amaro Gonzalez C."/>
        </authorList>
    </citation>
    <scope>NUCLEOTIDE SEQUENCE</scope>
</reference>
<proteinExistence type="predicted"/>
<accession>A0A0E9SJY4</accession>
<feature type="region of interest" description="Disordered" evidence="1">
    <location>
        <begin position="1"/>
        <end position="26"/>
    </location>
</feature>
<evidence type="ECO:0000313" key="2">
    <source>
        <dbReference type="EMBL" id="JAH41704.1"/>
    </source>
</evidence>
<dbReference type="AlphaFoldDB" id="A0A0E9SJY4"/>
<sequence length="26" mass="2849">MFVTLSKFTQKDTASYNSSSPPGNQI</sequence>
<evidence type="ECO:0000256" key="1">
    <source>
        <dbReference type="SAM" id="MobiDB-lite"/>
    </source>
</evidence>
<protein>
    <submittedName>
        <fullName evidence="2">Uncharacterized protein</fullName>
    </submittedName>
</protein>
<reference evidence="2" key="2">
    <citation type="journal article" date="2015" name="Fish Shellfish Immunol.">
        <title>Early steps in the European eel (Anguilla anguilla)-Vibrio vulnificus interaction in the gills: Role of the RtxA13 toxin.</title>
        <authorList>
            <person name="Callol A."/>
            <person name="Pajuelo D."/>
            <person name="Ebbesson L."/>
            <person name="Teles M."/>
            <person name="MacKenzie S."/>
            <person name="Amaro C."/>
        </authorList>
    </citation>
    <scope>NUCLEOTIDE SEQUENCE</scope>
</reference>
<name>A0A0E9SJY4_ANGAN</name>
<dbReference type="EMBL" id="GBXM01066873">
    <property type="protein sequence ID" value="JAH41704.1"/>
    <property type="molecule type" value="Transcribed_RNA"/>
</dbReference>
<organism evidence="2">
    <name type="scientific">Anguilla anguilla</name>
    <name type="common">European freshwater eel</name>
    <name type="synonym">Muraena anguilla</name>
    <dbReference type="NCBI Taxonomy" id="7936"/>
    <lineage>
        <taxon>Eukaryota</taxon>
        <taxon>Metazoa</taxon>
        <taxon>Chordata</taxon>
        <taxon>Craniata</taxon>
        <taxon>Vertebrata</taxon>
        <taxon>Euteleostomi</taxon>
        <taxon>Actinopterygii</taxon>
        <taxon>Neopterygii</taxon>
        <taxon>Teleostei</taxon>
        <taxon>Anguilliformes</taxon>
        <taxon>Anguillidae</taxon>
        <taxon>Anguilla</taxon>
    </lineage>
</organism>